<keyword evidence="2" id="KW-0449">Lipoprotein</keyword>
<keyword evidence="1" id="KW-0732">Signal</keyword>
<feature type="chain" id="PRO_5046990837" evidence="1">
    <location>
        <begin position="22"/>
        <end position="488"/>
    </location>
</feature>
<dbReference type="PROSITE" id="PS51257">
    <property type="entry name" value="PROKAR_LIPOPROTEIN"/>
    <property type="match status" value="1"/>
</dbReference>
<evidence type="ECO:0000313" key="2">
    <source>
        <dbReference type="EMBL" id="MFD1163211.1"/>
    </source>
</evidence>
<proteinExistence type="predicted"/>
<comment type="caution">
    <text evidence="2">The sequence shown here is derived from an EMBL/GenBank/DDBJ whole genome shotgun (WGS) entry which is preliminary data.</text>
</comment>
<dbReference type="InterPro" id="IPR011990">
    <property type="entry name" value="TPR-like_helical_dom_sf"/>
</dbReference>
<reference evidence="3" key="1">
    <citation type="journal article" date="2019" name="Int. J. Syst. Evol. Microbiol.">
        <title>The Global Catalogue of Microorganisms (GCM) 10K type strain sequencing project: providing services to taxonomists for standard genome sequencing and annotation.</title>
        <authorList>
            <consortium name="The Broad Institute Genomics Platform"/>
            <consortium name="The Broad Institute Genome Sequencing Center for Infectious Disease"/>
            <person name="Wu L."/>
            <person name="Ma J."/>
        </authorList>
    </citation>
    <scope>NUCLEOTIDE SEQUENCE [LARGE SCALE GENOMIC DNA]</scope>
    <source>
        <strain evidence="3">CCUG 63246</strain>
    </source>
</reference>
<keyword evidence="3" id="KW-1185">Reference proteome</keyword>
<evidence type="ECO:0000256" key="1">
    <source>
        <dbReference type="SAM" id="SignalP"/>
    </source>
</evidence>
<feature type="signal peptide" evidence="1">
    <location>
        <begin position="1"/>
        <end position="21"/>
    </location>
</feature>
<organism evidence="2 3">
    <name type="scientific">Hwangdonia seohaensis</name>
    <dbReference type="NCBI Taxonomy" id="1240727"/>
    <lineage>
        <taxon>Bacteria</taxon>
        <taxon>Pseudomonadati</taxon>
        <taxon>Bacteroidota</taxon>
        <taxon>Flavobacteriia</taxon>
        <taxon>Flavobacteriales</taxon>
        <taxon>Flavobacteriaceae</taxon>
        <taxon>Hwangdonia</taxon>
    </lineage>
</organism>
<evidence type="ECO:0000313" key="3">
    <source>
        <dbReference type="Proteomes" id="UP001597163"/>
    </source>
</evidence>
<dbReference type="RefSeq" id="WP_311940424.1">
    <property type="nucleotide sequence ID" value="NZ_JAVSCK010000003.1"/>
</dbReference>
<gene>
    <name evidence="2" type="ORF">ACFQ2E_12325</name>
</gene>
<accession>A0ABW3RDY9</accession>
<dbReference type="InterPro" id="IPR041662">
    <property type="entry name" value="SusD-like_2"/>
</dbReference>
<dbReference type="Pfam" id="PF12771">
    <property type="entry name" value="SusD-like_2"/>
    <property type="match status" value="1"/>
</dbReference>
<name>A0ABW3RDY9_9FLAO</name>
<dbReference type="EMBL" id="JBHTLJ010000003">
    <property type="protein sequence ID" value="MFD1163211.1"/>
    <property type="molecule type" value="Genomic_DNA"/>
</dbReference>
<dbReference type="Gene3D" id="1.25.40.390">
    <property type="match status" value="1"/>
</dbReference>
<sequence>MKNIKLLYSLILLFTLGSCTNFDDFQIDPNRTTKGDPSLLLTGIQISAFNIVSTDAAFASRQMVNVEHNNTYQLYGWQRSGFGTYNNLRQVLKMEEEATLAGKTAYAALGKFFRSYFIMDLTRTFGDVPYSEALKGSTDEPIFTAKYDKQEDIYIGILDELDEANSMLATETGTISGDLIYDGDLSKWRKAINALSLRILITLSKKEGNSNVGVVSRFNAIVNNPSQYPIFTSNDDNTALPYYDLDGNEYPYFNSNQIKTNYYMDESFINHLKDREDPRLFAFAQREENGANLPEDDFNAYGGLPGSDLASANSARVSQGEGSLIAERYYNDPVNEPSIAIGYAEVQFILAEAAARGWTSGDASEHYQNGIRASMEFYNIDSAAINMYLSNPQIVYNASQGIEMIITQKYLSFFMNSGWEAFYNQRRTGFPEFSTDGPGILNDGMIPKRWMYPESEIQSNRENLEAAISSQYPNGDTVNGDMWLLKNE</sequence>
<dbReference type="Proteomes" id="UP001597163">
    <property type="component" value="Unassembled WGS sequence"/>
</dbReference>
<dbReference type="SUPFAM" id="SSF48452">
    <property type="entry name" value="TPR-like"/>
    <property type="match status" value="1"/>
</dbReference>
<protein>
    <submittedName>
        <fullName evidence="2">SusD/RagB family nutrient-binding outer membrane lipoprotein</fullName>
    </submittedName>
</protein>